<reference evidence="1 2" key="1">
    <citation type="journal article" date="2024" name="J Genomics">
        <title>Draft genome sequencing and assembly of Favolaschia claudopus CIRM-BRFM 2984 isolated from oak limbs.</title>
        <authorList>
            <person name="Navarro D."/>
            <person name="Drula E."/>
            <person name="Chaduli D."/>
            <person name="Cazenave R."/>
            <person name="Ahrendt S."/>
            <person name="Wang J."/>
            <person name="Lipzen A."/>
            <person name="Daum C."/>
            <person name="Barry K."/>
            <person name="Grigoriev I.V."/>
            <person name="Favel A."/>
            <person name="Rosso M.N."/>
            <person name="Martin F."/>
        </authorList>
    </citation>
    <scope>NUCLEOTIDE SEQUENCE [LARGE SCALE GENOMIC DNA]</scope>
    <source>
        <strain evidence="1 2">CIRM-BRFM 2984</strain>
    </source>
</reference>
<dbReference type="SUPFAM" id="SSF56112">
    <property type="entry name" value="Protein kinase-like (PK-like)"/>
    <property type="match status" value="1"/>
</dbReference>
<evidence type="ECO:0000313" key="2">
    <source>
        <dbReference type="Proteomes" id="UP001362999"/>
    </source>
</evidence>
<dbReference type="InterPro" id="IPR011009">
    <property type="entry name" value="Kinase-like_dom_sf"/>
</dbReference>
<dbReference type="AlphaFoldDB" id="A0AAW0ATM6"/>
<gene>
    <name evidence="1" type="ORF">R3P38DRAFT_2786894</name>
</gene>
<keyword evidence="2" id="KW-1185">Reference proteome</keyword>
<organism evidence="1 2">
    <name type="scientific">Favolaschia claudopus</name>
    <dbReference type="NCBI Taxonomy" id="2862362"/>
    <lineage>
        <taxon>Eukaryota</taxon>
        <taxon>Fungi</taxon>
        <taxon>Dikarya</taxon>
        <taxon>Basidiomycota</taxon>
        <taxon>Agaricomycotina</taxon>
        <taxon>Agaricomycetes</taxon>
        <taxon>Agaricomycetidae</taxon>
        <taxon>Agaricales</taxon>
        <taxon>Marasmiineae</taxon>
        <taxon>Mycenaceae</taxon>
        <taxon>Favolaschia</taxon>
    </lineage>
</organism>
<accession>A0AAW0ATM6</accession>
<name>A0AAW0ATM6_9AGAR</name>
<sequence>MHKNLNVLVIEPFELVCVTVEASSSPSKVKQEVASHLSKPLSSFSLLQLSQTVKVPPDLVSIHEIEDIHLQELPTVWSFGVLFTVVDELHLVAAIRQRFPGYLTLRLRAQTHALIDRLSSLSNGFGAKFYKCPAKFACGTSDQRAHTVERLLDLDADLESICGELDLSSRMLDVYPWGPNPSEVHFIVDTGRSGDQVEALPGKNNLAVRRQQYFKLNPAKSPSSEATKAQSERAFMPSTQDFSHFYDLRQAMVKTYTKEIDRRAALADVLGHILPEKPEPGVIASYINDGQLSISISNTIFLYYLQEVKNEMIGISSEPTGEVTRYYIEQCRRCLMAGFDKQCNFPAILLCEIGPYLVLYIAVFTDLPIVEQVASVALHAHSTNSASMEAGARVIAALRKASSDLNKRYPTLVLSNQQPDFPFPRAFQINHASVGFTYISVIPHKRAYCAVLEEEKTQIFVKYAKRYCEAAHALASRMGFAPTFIAVQRVEDWWMVVMEDVGDDYTTLADFKEKGYAVEAHILDAVREALSSLHGAGYVHGDIRDVNVLVRSGTWDGRPQIFLVDWDWSGPVGQVRYPTTLNSAVIRPEGAVAGAMIEVSHDDEMTDLLAV</sequence>
<evidence type="ECO:0008006" key="3">
    <source>
        <dbReference type="Google" id="ProtNLM"/>
    </source>
</evidence>
<proteinExistence type="predicted"/>
<comment type="caution">
    <text evidence="1">The sequence shown here is derived from an EMBL/GenBank/DDBJ whole genome shotgun (WGS) entry which is preliminary data.</text>
</comment>
<dbReference type="EMBL" id="JAWWNJ010000054">
    <property type="protein sequence ID" value="KAK7015406.1"/>
    <property type="molecule type" value="Genomic_DNA"/>
</dbReference>
<protein>
    <recommendedName>
        <fullName evidence="3">Non-specific serine/threonine protein kinase</fullName>
    </recommendedName>
</protein>
<dbReference type="Proteomes" id="UP001362999">
    <property type="component" value="Unassembled WGS sequence"/>
</dbReference>
<evidence type="ECO:0000313" key="1">
    <source>
        <dbReference type="EMBL" id="KAK7015406.1"/>
    </source>
</evidence>